<keyword evidence="3" id="KW-1185">Reference proteome</keyword>
<evidence type="ECO:0000313" key="3">
    <source>
        <dbReference type="Proteomes" id="UP000596742"/>
    </source>
</evidence>
<name>A0A8B6FD01_MYTGA</name>
<dbReference type="PROSITE" id="PS50878">
    <property type="entry name" value="RT_POL"/>
    <property type="match status" value="1"/>
</dbReference>
<protein>
    <recommendedName>
        <fullName evidence="1">Reverse transcriptase domain-containing protein</fullName>
    </recommendedName>
</protein>
<dbReference type="SUPFAM" id="SSF56672">
    <property type="entry name" value="DNA/RNA polymerases"/>
    <property type="match status" value="1"/>
</dbReference>
<feature type="non-terminal residue" evidence="2">
    <location>
        <position position="1"/>
    </location>
</feature>
<dbReference type="PANTHER" id="PTHR19446">
    <property type="entry name" value="REVERSE TRANSCRIPTASES"/>
    <property type="match status" value="1"/>
</dbReference>
<dbReference type="Pfam" id="PF00078">
    <property type="entry name" value="RVT_1"/>
    <property type="match status" value="1"/>
</dbReference>
<dbReference type="OrthoDB" id="6082598at2759"/>
<proteinExistence type="predicted"/>
<accession>A0A8B6FD01</accession>
<organism evidence="2 3">
    <name type="scientific">Mytilus galloprovincialis</name>
    <name type="common">Mediterranean mussel</name>
    <dbReference type="NCBI Taxonomy" id="29158"/>
    <lineage>
        <taxon>Eukaryota</taxon>
        <taxon>Metazoa</taxon>
        <taxon>Spiralia</taxon>
        <taxon>Lophotrochozoa</taxon>
        <taxon>Mollusca</taxon>
        <taxon>Bivalvia</taxon>
        <taxon>Autobranchia</taxon>
        <taxon>Pteriomorphia</taxon>
        <taxon>Mytilida</taxon>
        <taxon>Mytiloidea</taxon>
        <taxon>Mytilidae</taxon>
        <taxon>Mytilinae</taxon>
        <taxon>Mytilus</taxon>
    </lineage>
</organism>
<dbReference type="EMBL" id="UYJE01006667">
    <property type="protein sequence ID" value="VDI47934.1"/>
    <property type="molecule type" value="Genomic_DNA"/>
</dbReference>
<evidence type="ECO:0000313" key="2">
    <source>
        <dbReference type="EMBL" id="VDI47934.1"/>
    </source>
</evidence>
<dbReference type="CDD" id="cd01650">
    <property type="entry name" value="RT_nLTR_like"/>
    <property type="match status" value="1"/>
</dbReference>
<dbReference type="Proteomes" id="UP000596742">
    <property type="component" value="Unassembled WGS sequence"/>
</dbReference>
<dbReference type="Gene3D" id="3.60.10.10">
    <property type="entry name" value="Endonuclease/exonuclease/phosphatase"/>
    <property type="match status" value="1"/>
</dbReference>
<reference evidence="2" key="1">
    <citation type="submission" date="2018-11" db="EMBL/GenBank/DDBJ databases">
        <authorList>
            <person name="Alioto T."/>
            <person name="Alioto T."/>
        </authorList>
    </citation>
    <scope>NUCLEOTIDE SEQUENCE</scope>
</reference>
<sequence length="1064" mass="121423">MPQPPKNGKAKMKTFNDLCAVFADACSDIEEGNGDPVTGLIENLRTSAQNVSGLNESDQTAIKVVNLLLPAVNVISSNIVGKYVRTHESSIKNISSVVRRNSYEIDKLNQYSRKENIRISGLQEVEGTDDFTIFKQLCEKIEVDVKKEDIVACHRVGDPKKKPRQMLVRFVTRDLKFKIFTNKKKLKDDASLSKVYINEDLTLLRMKLLQYVKKLENVKAAFTRDGKVQCIMKDGKKFTVENPDDLFNLGEDDGSYGRRNVSYSSSFNKSCLLSVSSKNENLSKNGNSLVREDASLDSYVTLISDESSNESVLNQDANPRSIKIYSLNVCGIISKLKFPDLEEKCADYDILCFCESKLDNLDEVEFSNFVKLPPLNRKGAKHKSGGIVVFVKEFLYSNIEVLECSSENALWFIVNNILYEPVLFGACYIPPERSDYSSIDIFDVIETELLKYAVDKNCKVCLLGDFNAHTGKKDDFVEMNHYVSESAQLDKEIKQNFDFVDLDALGICKKRSSLDKSVDNYGNRLLLLCKDLNLLIANGRLFKDKNIGALTCKESTVVDYCIMSPELFTNILDFEILPYDPMLSDVHNAIYIEMSSKDTCMPVVENINVDIDDSSVVTKCKWENDKYHEFNDCIDEAVIHSIVVKLEEIDTDLIDNIVVNSIVDECNSLILQAASKCDLLLEKKVIRKVDNSLKKRKVKKPWFNRECAEKRKLYHRAKNYNWRVKTAESKTNLTVCSKEYKKVLCNQYRLYNKNFIKKLKNLRQNDCKSYWNLLNRACSSQTKQNIVNKVSLDCFYNHFKKLNSAQDENDDTFENIDVDNITSLNTEVNRAISENEVRQAIKGLKNNKACGNDLIINEFLKHSADKMLPVFIALFNIVFESGCIPDSWSEGIIVPIYKCKGDPANPDNYRGITVLSCFGKLFTCVLNNRLNCYLDNFNVLCEEQAGFRKHYGTTDHIFNMNCLIDLYLRCNKPLFCAFVDYRKAFDSVDRCALWHKLLQQCIDGKMFKVIHSMYKNAKSCVRLGCNTSSFFFSNVGVRQGENLSPVLFSLFLNDLVEFLSHSYE</sequence>
<dbReference type="InterPro" id="IPR000477">
    <property type="entry name" value="RT_dom"/>
</dbReference>
<dbReference type="AlphaFoldDB" id="A0A8B6FD01"/>
<gene>
    <name evidence="2" type="ORF">MGAL_10B075243</name>
</gene>
<dbReference type="InterPro" id="IPR043502">
    <property type="entry name" value="DNA/RNA_pol_sf"/>
</dbReference>
<evidence type="ECO:0000259" key="1">
    <source>
        <dbReference type="PROSITE" id="PS50878"/>
    </source>
</evidence>
<dbReference type="InterPro" id="IPR036691">
    <property type="entry name" value="Endo/exonu/phosph_ase_sf"/>
</dbReference>
<dbReference type="Gene3D" id="3.30.70.1820">
    <property type="entry name" value="L1 transposable element, RRM domain"/>
    <property type="match status" value="1"/>
</dbReference>
<feature type="domain" description="Reverse transcriptase" evidence="1">
    <location>
        <begin position="877"/>
        <end position="1064"/>
    </location>
</feature>
<comment type="caution">
    <text evidence="2">The sequence shown here is derived from an EMBL/GenBank/DDBJ whole genome shotgun (WGS) entry which is preliminary data.</text>
</comment>
<dbReference type="SUPFAM" id="SSF56219">
    <property type="entry name" value="DNase I-like"/>
    <property type="match status" value="1"/>
</dbReference>